<evidence type="ECO:0000313" key="14">
    <source>
        <dbReference type="EMBL" id="WPB00909.1"/>
    </source>
</evidence>
<evidence type="ECO:0000256" key="7">
    <source>
        <dbReference type="ARBA" id="ARBA00022801"/>
    </source>
</evidence>
<comment type="catalytic activity">
    <reaction evidence="1 10">
        <text>Hydrolysis of terminal, non-reducing alpha-D-galactose residues in alpha-D-galactosides, including galactose oligosaccharides, galactomannans and galactolipids.</text>
        <dbReference type="EC" id="3.2.1.22"/>
    </reaction>
</comment>
<dbReference type="InterPro" id="IPR041233">
    <property type="entry name" value="Melibiase_C"/>
</dbReference>
<keyword evidence="10" id="KW-1015">Disulfide bond</keyword>
<evidence type="ECO:0000256" key="5">
    <source>
        <dbReference type="ARBA" id="ARBA00022525"/>
    </source>
</evidence>
<reference evidence="14 16" key="2">
    <citation type="submission" date="2023-09" db="EMBL/GenBank/DDBJ databases">
        <title>Complete-Gapless Cercospora beticola genome.</title>
        <authorList>
            <person name="Wyatt N.A."/>
            <person name="Spanner R.E."/>
            <person name="Bolton M.D."/>
        </authorList>
    </citation>
    <scope>NUCLEOTIDE SEQUENCE [LARGE SCALE GENOMIC DNA]</scope>
    <source>
        <strain evidence="14">Cb09-40</strain>
    </source>
</reference>
<proteinExistence type="inferred from homology"/>
<evidence type="ECO:0000259" key="12">
    <source>
        <dbReference type="Pfam" id="PF17801"/>
    </source>
</evidence>
<keyword evidence="6 11" id="KW-0732">Signal</keyword>
<dbReference type="EMBL" id="LKMD01000101">
    <property type="protein sequence ID" value="PIA98655.1"/>
    <property type="molecule type" value="Genomic_DNA"/>
</dbReference>
<evidence type="ECO:0000313" key="16">
    <source>
        <dbReference type="Proteomes" id="UP001302367"/>
    </source>
</evidence>
<feature type="domain" description="Alpha galactosidase C-terminal" evidence="12">
    <location>
        <begin position="379"/>
        <end position="448"/>
    </location>
</feature>
<dbReference type="InterPro" id="IPR013780">
    <property type="entry name" value="Glyco_hydro_b"/>
</dbReference>
<feature type="signal peptide" evidence="11">
    <location>
        <begin position="1"/>
        <end position="17"/>
    </location>
</feature>
<name>A0A2G5I1G8_CERBT</name>
<dbReference type="AlphaFoldDB" id="A0A2G5I1G8"/>
<evidence type="ECO:0000256" key="10">
    <source>
        <dbReference type="RuleBase" id="RU361168"/>
    </source>
</evidence>
<dbReference type="CDD" id="cd14792">
    <property type="entry name" value="GH27"/>
    <property type="match status" value="1"/>
</dbReference>
<dbReference type="Proteomes" id="UP001302367">
    <property type="component" value="Chromosome 3"/>
</dbReference>
<dbReference type="Pfam" id="PF16499">
    <property type="entry name" value="Melibiase_2"/>
    <property type="match status" value="2"/>
</dbReference>
<dbReference type="Pfam" id="PF17801">
    <property type="entry name" value="Melibiase_C"/>
    <property type="match status" value="1"/>
</dbReference>
<dbReference type="PROSITE" id="PS00512">
    <property type="entry name" value="ALPHA_GALACTOSIDASE"/>
    <property type="match status" value="1"/>
</dbReference>
<evidence type="ECO:0000256" key="11">
    <source>
        <dbReference type="SAM" id="SignalP"/>
    </source>
</evidence>
<dbReference type="PANTHER" id="PTHR11452">
    <property type="entry name" value="ALPHA-GALACTOSIDASE/ALPHA-N-ACETYLGALACTOSAMINIDASE"/>
    <property type="match status" value="1"/>
</dbReference>
<dbReference type="InterPro" id="IPR013785">
    <property type="entry name" value="Aldolase_TIM"/>
</dbReference>
<evidence type="ECO:0000313" key="15">
    <source>
        <dbReference type="Proteomes" id="UP000230605"/>
    </source>
</evidence>
<evidence type="ECO:0000256" key="1">
    <source>
        <dbReference type="ARBA" id="ARBA00001255"/>
    </source>
</evidence>
<reference evidence="13 15" key="1">
    <citation type="submission" date="2015-10" db="EMBL/GenBank/DDBJ databases">
        <title>The cercosporin biosynthetic gene cluster was horizontally transferred to several fungal lineages and shown to be expanded in Cercospora beticola based on microsynteny with recipient genomes.</title>
        <authorList>
            <person name="De Jonge R."/>
            <person name="Ebert M.K."/>
            <person name="Suttle J.C."/>
            <person name="Jurick Ii W.M."/>
            <person name="Secor G.A."/>
            <person name="Thomma B.P."/>
            <person name="Van De Peer Y."/>
            <person name="Bolton M.D."/>
        </authorList>
    </citation>
    <scope>NUCLEOTIDE SEQUENCE [LARGE SCALE GENOMIC DNA]</scope>
    <source>
        <strain evidence="13 15">09-40</strain>
    </source>
</reference>
<comment type="similarity">
    <text evidence="4 10">Belongs to the glycosyl hydrolase 27 family.</text>
</comment>
<dbReference type="Proteomes" id="UP000230605">
    <property type="component" value="Chromosome 3"/>
</dbReference>
<keyword evidence="8" id="KW-0325">Glycoprotein</keyword>
<dbReference type="SUPFAM" id="SSF51445">
    <property type="entry name" value="(Trans)glycosidases"/>
    <property type="match status" value="1"/>
</dbReference>
<sequence length="453" mass="50142">MSRVATLALAVLPAALAIERPDGVGKLPALGWNSWNAYFCDVDEAKILQAANAMVDLGFKNAGYEYVVLDDCWAVKEGRDPVTNRIMPDLNKFPDGMKGLADKVHALGFKYGMYSSAGTQTCASYPASLGNELLDAETFAEWGVDYLKYDNCYPTAESLDDCVACNADPNFDSIGKVNGTCTAETPQTRFYQWPETRPFCANEFPEDGVDYSTSKTAGRYNAMRDALAQQNRTILYSLCNWGQNQVWTWGNETGSSWRTTNDIGFGNPDWNRVTEILNVNSFLSDYTDFWGRNDPDMLEIGNGFSSAEERTHFALWAIIKGPLLIGTDITKLTREQIGLLQNSYLLDFNQDPVVGKPAKPYKWGINPDWTFNSTVPAMFWSGASSKGTIVATYNALTTNMEMEAVWAEVPELSGERYNVVDVWTGEDLGCREGGVTKDLVGHDTAVYLITGEC</sequence>
<feature type="chain" id="PRO_5013754339" description="Alpha-galactosidase" evidence="11">
    <location>
        <begin position="18"/>
        <end position="453"/>
    </location>
</feature>
<comment type="function">
    <text evidence="2">Hydrolyzes a variety of simple alpha-D-galactoside as well as more complex molecules such as oligosaccharides and polysaccharides.</text>
</comment>
<dbReference type="Gene3D" id="3.20.20.70">
    <property type="entry name" value="Aldolase class I"/>
    <property type="match status" value="1"/>
</dbReference>
<dbReference type="OrthoDB" id="5795902at2759"/>
<evidence type="ECO:0000256" key="4">
    <source>
        <dbReference type="ARBA" id="ARBA00009743"/>
    </source>
</evidence>
<keyword evidence="9 10" id="KW-0326">Glycosidase</keyword>
<dbReference type="GO" id="GO:0005576">
    <property type="term" value="C:extracellular region"/>
    <property type="evidence" value="ECO:0007669"/>
    <property type="project" value="UniProtKB-SubCell"/>
</dbReference>
<comment type="subcellular location">
    <subcellularLocation>
        <location evidence="3">Secreted</location>
    </subcellularLocation>
</comment>
<evidence type="ECO:0000256" key="2">
    <source>
        <dbReference type="ARBA" id="ARBA00003969"/>
    </source>
</evidence>
<gene>
    <name evidence="13" type="ORF">CB0940_03719</name>
    <name evidence="14" type="ORF">RHO25_005529</name>
</gene>
<evidence type="ECO:0000313" key="13">
    <source>
        <dbReference type="EMBL" id="PIA98655.1"/>
    </source>
</evidence>
<dbReference type="InterPro" id="IPR017853">
    <property type="entry name" value="GH"/>
</dbReference>
<dbReference type="PANTHER" id="PTHR11452:SF61">
    <property type="entry name" value="ALPHA-GALACTOSIDASE B-RELATED"/>
    <property type="match status" value="1"/>
</dbReference>
<protein>
    <recommendedName>
        <fullName evidence="10">Alpha-galactosidase</fullName>
        <ecNumber evidence="10">3.2.1.22</ecNumber>
    </recommendedName>
    <alternativeName>
        <fullName evidence="10">Melibiase</fullName>
    </alternativeName>
</protein>
<dbReference type="Gene3D" id="2.60.40.1180">
    <property type="entry name" value="Golgi alpha-mannosidase II"/>
    <property type="match status" value="1"/>
</dbReference>
<accession>A0A2G5I1G8</accession>
<dbReference type="InterPro" id="IPR002241">
    <property type="entry name" value="Glyco_hydro_27"/>
</dbReference>
<evidence type="ECO:0000256" key="8">
    <source>
        <dbReference type="ARBA" id="ARBA00023180"/>
    </source>
</evidence>
<evidence type="ECO:0000256" key="6">
    <source>
        <dbReference type="ARBA" id="ARBA00022729"/>
    </source>
</evidence>
<evidence type="ECO:0000256" key="3">
    <source>
        <dbReference type="ARBA" id="ARBA00004613"/>
    </source>
</evidence>
<dbReference type="EC" id="3.2.1.22" evidence="10"/>
<dbReference type="InterPro" id="IPR000111">
    <property type="entry name" value="Glyco_hydro_27/36_CS"/>
</dbReference>
<organism evidence="13 15">
    <name type="scientific">Cercospora beticola</name>
    <name type="common">Sugarbeet leaf spot fungus</name>
    <dbReference type="NCBI Taxonomy" id="122368"/>
    <lineage>
        <taxon>Eukaryota</taxon>
        <taxon>Fungi</taxon>
        <taxon>Dikarya</taxon>
        <taxon>Ascomycota</taxon>
        <taxon>Pezizomycotina</taxon>
        <taxon>Dothideomycetes</taxon>
        <taxon>Dothideomycetidae</taxon>
        <taxon>Mycosphaerellales</taxon>
        <taxon>Mycosphaerellaceae</taxon>
        <taxon>Cercospora</taxon>
    </lineage>
</organism>
<dbReference type="SUPFAM" id="SSF51011">
    <property type="entry name" value="Glycosyl hydrolase domain"/>
    <property type="match status" value="1"/>
</dbReference>
<dbReference type="GO" id="GO:0005975">
    <property type="term" value="P:carbohydrate metabolic process"/>
    <property type="evidence" value="ECO:0007669"/>
    <property type="project" value="InterPro"/>
</dbReference>
<dbReference type="GO" id="GO:0004557">
    <property type="term" value="F:alpha-galactosidase activity"/>
    <property type="evidence" value="ECO:0007669"/>
    <property type="project" value="UniProtKB-EC"/>
</dbReference>
<keyword evidence="16" id="KW-1185">Reference proteome</keyword>
<keyword evidence="5" id="KW-0964">Secreted</keyword>
<dbReference type="EMBL" id="CP134186">
    <property type="protein sequence ID" value="WPB00909.1"/>
    <property type="molecule type" value="Genomic_DNA"/>
</dbReference>
<keyword evidence="7 10" id="KW-0378">Hydrolase</keyword>
<evidence type="ECO:0000256" key="9">
    <source>
        <dbReference type="ARBA" id="ARBA00023295"/>
    </source>
</evidence>
<dbReference type="PRINTS" id="PR00740">
    <property type="entry name" value="GLHYDRLASE27"/>
</dbReference>